<sequence>MTFPLFLQLLTNGLVVGALLAIVALGVALIFGVVRVVNFAHGEFVTLGAFATYLVVTQLNISPLLGIPLAFVLGAAVGAGIQAAIVSRAAGRPELDVLMVTYALSIIGLGIFSSAFSGDFRSYSEGPSGIFTLGSVVIGLRSLTVLLVCLIVGVGTILVVQRTRIGLALRALAQSRDSAAACGINVPAAELFAFALAVGLAAAAGALVSLIGTIHPRVGHDLVLDAFVVVVLGGMGSIGGAVLAAIAIGIVNAFTSFALDDSWARILTYCLLYATLLLRPHGLLGRHVGA</sequence>
<feature type="transmembrane region" description="Helical" evidence="9">
    <location>
        <begin position="97"/>
        <end position="116"/>
    </location>
</feature>
<reference evidence="10 11" key="1">
    <citation type="submission" date="2020-04" db="EMBL/GenBank/DDBJ databases">
        <title>Enterovirga sp. isolate from soil.</title>
        <authorList>
            <person name="Chea S."/>
            <person name="Kim D.-U."/>
        </authorList>
    </citation>
    <scope>NUCLEOTIDE SEQUENCE [LARGE SCALE GENOMIC DNA]</scope>
    <source>
        <strain evidence="10 11">DB1703</strain>
    </source>
</reference>
<keyword evidence="2" id="KW-0813">Transport</keyword>
<feature type="transmembrane region" description="Helical" evidence="9">
    <location>
        <begin position="136"/>
        <end position="160"/>
    </location>
</feature>
<dbReference type="CDD" id="cd06582">
    <property type="entry name" value="TM_PBP1_LivH_like"/>
    <property type="match status" value="1"/>
</dbReference>
<keyword evidence="7 9" id="KW-0472">Membrane</keyword>
<dbReference type="GO" id="GO:0006865">
    <property type="term" value="P:amino acid transport"/>
    <property type="evidence" value="ECO:0007669"/>
    <property type="project" value="UniProtKB-KW"/>
</dbReference>
<evidence type="ECO:0000313" key="10">
    <source>
        <dbReference type="EMBL" id="NNM72708.1"/>
    </source>
</evidence>
<keyword evidence="11" id="KW-1185">Reference proteome</keyword>
<keyword evidence="3" id="KW-1003">Cell membrane</keyword>
<evidence type="ECO:0000256" key="9">
    <source>
        <dbReference type="SAM" id="Phobius"/>
    </source>
</evidence>
<evidence type="ECO:0000313" key="11">
    <source>
        <dbReference type="Proteomes" id="UP000564885"/>
    </source>
</evidence>
<evidence type="ECO:0000256" key="2">
    <source>
        <dbReference type="ARBA" id="ARBA00022448"/>
    </source>
</evidence>
<comment type="similarity">
    <text evidence="8">Belongs to the binding-protein-dependent transport system permease family. LivHM subfamily.</text>
</comment>
<feature type="transmembrane region" description="Helical" evidence="9">
    <location>
        <begin position="226"/>
        <end position="254"/>
    </location>
</feature>
<dbReference type="InterPro" id="IPR052157">
    <property type="entry name" value="BCAA_transport_permease"/>
</dbReference>
<accession>A0A849I5P9</accession>
<keyword evidence="6 9" id="KW-1133">Transmembrane helix</keyword>
<comment type="caution">
    <text evidence="10">The sequence shown here is derived from an EMBL/GenBank/DDBJ whole genome shotgun (WGS) entry which is preliminary data.</text>
</comment>
<evidence type="ECO:0000256" key="3">
    <source>
        <dbReference type="ARBA" id="ARBA00022475"/>
    </source>
</evidence>
<dbReference type="GO" id="GO:0022857">
    <property type="term" value="F:transmembrane transporter activity"/>
    <property type="evidence" value="ECO:0007669"/>
    <property type="project" value="InterPro"/>
</dbReference>
<feature type="transmembrane region" description="Helical" evidence="9">
    <location>
        <begin position="191"/>
        <end position="214"/>
    </location>
</feature>
<dbReference type="RefSeq" id="WP_171218246.1">
    <property type="nucleotide sequence ID" value="NZ_JABEPP010000003.1"/>
</dbReference>
<evidence type="ECO:0000256" key="4">
    <source>
        <dbReference type="ARBA" id="ARBA00022692"/>
    </source>
</evidence>
<evidence type="ECO:0000256" key="6">
    <source>
        <dbReference type="ARBA" id="ARBA00022989"/>
    </source>
</evidence>
<feature type="transmembrane region" description="Helical" evidence="9">
    <location>
        <begin position="266"/>
        <end position="284"/>
    </location>
</feature>
<dbReference type="AlphaFoldDB" id="A0A849I5P9"/>
<dbReference type="PANTHER" id="PTHR11795">
    <property type="entry name" value="BRANCHED-CHAIN AMINO ACID TRANSPORT SYSTEM PERMEASE PROTEIN LIVH"/>
    <property type="match status" value="1"/>
</dbReference>
<evidence type="ECO:0000256" key="5">
    <source>
        <dbReference type="ARBA" id="ARBA00022970"/>
    </source>
</evidence>
<dbReference type="PANTHER" id="PTHR11795:SF447">
    <property type="entry name" value="ABC TRANSPORTER PERMEASE PROTEIN"/>
    <property type="match status" value="1"/>
</dbReference>
<dbReference type="GO" id="GO:0005886">
    <property type="term" value="C:plasma membrane"/>
    <property type="evidence" value="ECO:0007669"/>
    <property type="project" value="UniProtKB-SubCell"/>
</dbReference>
<evidence type="ECO:0000256" key="1">
    <source>
        <dbReference type="ARBA" id="ARBA00004651"/>
    </source>
</evidence>
<protein>
    <submittedName>
        <fullName evidence="10">Branched-chain amino acid ABC transporter permease</fullName>
    </submittedName>
</protein>
<comment type="subcellular location">
    <subcellularLocation>
        <location evidence="1">Cell membrane</location>
        <topology evidence="1">Multi-pass membrane protein</topology>
    </subcellularLocation>
</comment>
<keyword evidence="5" id="KW-0029">Amino-acid transport</keyword>
<dbReference type="Proteomes" id="UP000564885">
    <property type="component" value="Unassembled WGS sequence"/>
</dbReference>
<dbReference type="Pfam" id="PF02653">
    <property type="entry name" value="BPD_transp_2"/>
    <property type="match status" value="1"/>
</dbReference>
<evidence type="ECO:0000256" key="7">
    <source>
        <dbReference type="ARBA" id="ARBA00023136"/>
    </source>
</evidence>
<feature type="transmembrane region" description="Helical" evidence="9">
    <location>
        <begin position="14"/>
        <end position="37"/>
    </location>
</feature>
<feature type="transmembrane region" description="Helical" evidence="9">
    <location>
        <begin position="44"/>
        <end position="61"/>
    </location>
</feature>
<feature type="transmembrane region" description="Helical" evidence="9">
    <location>
        <begin position="67"/>
        <end position="85"/>
    </location>
</feature>
<name>A0A849I5P9_9HYPH</name>
<organism evidence="10 11">
    <name type="scientific">Enterovirga aerilata</name>
    <dbReference type="NCBI Taxonomy" id="2730920"/>
    <lineage>
        <taxon>Bacteria</taxon>
        <taxon>Pseudomonadati</taxon>
        <taxon>Pseudomonadota</taxon>
        <taxon>Alphaproteobacteria</taxon>
        <taxon>Hyphomicrobiales</taxon>
        <taxon>Methylobacteriaceae</taxon>
        <taxon>Enterovirga</taxon>
    </lineage>
</organism>
<evidence type="ECO:0000256" key="8">
    <source>
        <dbReference type="ARBA" id="ARBA00037998"/>
    </source>
</evidence>
<gene>
    <name evidence="10" type="ORF">HJG44_09970</name>
</gene>
<dbReference type="InterPro" id="IPR001851">
    <property type="entry name" value="ABC_transp_permease"/>
</dbReference>
<dbReference type="EMBL" id="JABEPP010000003">
    <property type="protein sequence ID" value="NNM72708.1"/>
    <property type="molecule type" value="Genomic_DNA"/>
</dbReference>
<keyword evidence="4 9" id="KW-0812">Transmembrane</keyword>
<proteinExistence type="inferred from homology"/>